<proteinExistence type="predicted"/>
<dbReference type="AlphaFoldDB" id="A0A3L8Q3K4"/>
<evidence type="ECO:0000313" key="1">
    <source>
        <dbReference type="EMBL" id="RLV61951.1"/>
    </source>
</evidence>
<keyword evidence="2" id="KW-1185">Reference proteome</keyword>
<reference evidence="1 2" key="1">
    <citation type="journal article" date="2018" name="Proc. R. Soc. B">
        <title>A non-coding region near Follistatin controls head colour polymorphism in the Gouldian finch.</title>
        <authorList>
            <person name="Toomey M.B."/>
            <person name="Marques C.I."/>
            <person name="Andrade P."/>
            <person name="Araujo P.M."/>
            <person name="Sabatino S."/>
            <person name="Gazda M.A."/>
            <person name="Afonso S."/>
            <person name="Lopes R.J."/>
            <person name="Corbo J.C."/>
            <person name="Carneiro M."/>
        </authorList>
    </citation>
    <scope>NUCLEOTIDE SEQUENCE [LARGE SCALE GENOMIC DNA]</scope>
    <source>
        <strain evidence="1">Red01</strain>
        <tissue evidence="1">Muscle</tissue>
    </source>
</reference>
<evidence type="ECO:0000313" key="2">
    <source>
        <dbReference type="Proteomes" id="UP000276834"/>
    </source>
</evidence>
<feature type="non-terminal residue" evidence="1">
    <location>
        <position position="77"/>
    </location>
</feature>
<organism evidence="1 2">
    <name type="scientific">Chloebia gouldiae</name>
    <name type="common">Gouldian finch</name>
    <name type="synonym">Erythrura gouldiae</name>
    <dbReference type="NCBI Taxonomy" id="44316"/>
    <lineage>
        <taxon>Eukaryota</taxon>
        <taxon>Metazoa</taxon>
        <taxon>Chordata</taxon>
        <taxon>Craniata</taxon>
        <taxon>Vertebrata</taxon>
        <taxon>Euteleostomi</taxon>
        <taxon>Archelosauria</taxon>
        <taxon>Archosauria</taxon>
        <taxon>Dinosauria</taxon>
        <taxon>Saurischia</taxon>
        <taxon>Theropoda</taxon>
        <taxon>Coelurosauria</taxon>
        <taxon>Aves</taxon>
        <taxon>Neognathae</taxon>
        <taxon>Neoaves</taxon>
        <taxon>Telluraves</taxon>
        <taxon>Australaves</taxon>
        <taxon>Passeriformes</taxon>
        <taxon>Passeroidea</taxon>
        <taxon>Passeridae</taxon>
        <taxon>Chloebia</taxon>
    </lineage>
</organism>
<comment type="caution">
    <text evidence="1">The sequence shown here is derived from an EMBL/GenBank/DDBJ whole genome shotgun (WGS) entry which is preliminary data.</text>
</comment>
<dbReference type="Proteomes" id="UP000276834">
    <property type="component" value="Unassembled WGS sequence"/>
</dbReference>
<accession>A0A3L8Q3K4</accession>
<dbReference type="EMBL" id="QUSF01013648">
    <property type="protein sequence ID" value="RLV61951.1"/>
    <property type="molecule type" value="Genomic_DNA"/>
</dbReference>
<sequence length="77" mass="8477">MQGGRVQVKKGRVHLKRACPCKSRGVSIQWACPGEKGACPYRAGMSSGQSMQIKGRVHTMGLSRRVQGRVHTRWACP</sequence>
<protein>
    <submittedName>
        <fullName evidence="1">Uncharacterized protein</fullName>
    </submittedName>
</protein>
<name>A0A3L8Q3K4_CHLGU</name>
<gene>
    <name evidence="1" type="ORF">DV515_00019845</name>
</gene>